<keyword evidence="6" id="KW-0732">Signal</keyword>
<feature type="chain" id="PRO_5001508398" description="Tyrosinase copper-binding domain-containing protein" evidence="6">
    <location>
        <begin position="25"/>
        <end position="634"/>
    </location>
</feature>
<organism evidence="9">
    <name type="scientific">Trichophyton rubrum CBS 288.86</name>
    <dbReference type="NCBI Taxonomy" id="1215330"/>
    <lineage>
        <taxon>Eukaryota</taxon>
        <taxon>Fungi</taxon>
        <taxon>Dikarya</taxon>
        <taxon>Ascomycota</taxon>
        <taxon>Pezizomycotina</taxon>
        <taxon>Eurotiomycetes</taxon>
        <taxon>Eurotiomycetidae</taxon>
        <taxon>Onygenales</taxon>
        <taxon>Arthrodermataceae</taxon>
        <taxon>Trichophyton</taxon>
    </lineage>
</organism>
<dbReference type="Gene3D" id="1.10.1280.10">
    <property type="entry name" value="Di-copper center containing domain from catechol oxidase"/>
    <property type="match status" value="1"/>
</dbReference>
<dbReference type="EMBL" id="KK207685">
    <property type="protein sequence ID" value="EZF57504.1"/>
    <property type="molecule type" value="Genomic_DNA"/>
</dbReference>
<dbReference type="Gene3D" id="2.60.310.20">
    <property type="match status" value="1"/>
</dbReference>
<gene>
    <name evidence="9" type="ORF">H103_00224</name>
</gene>
<dbReference type="InterPro" id="IPR008922">
    <property type="entry name" value="Di-copper_centre_dom_sf"/>
</dbReference>
<proteinExistence type="predicted"/>
<evidence type="ECO:0000256" key="1">
    <source>
        <dbReference type="ARBA" id="ARBA00001973"/>
    </source>
</evidence>
<feature type="domain" description="Tyrosinase copper-binding" evidence="7">
    <location>
        <begin position="108"/>
        <end position="125"/>
    </location>
</feature>
<dbReference type="InterPro" id="IPR002227">
    <property type="entry name" value="Tyrosinase_Cu-bd"/>
</dbReference>
<dbReference type="InterPro" id="IPR041640">
    <property type="entry name" value="Tyrosinase_C"/>
</dbReference>
<reference evidence="9" key="1">
    <citation type="submission" date="2014-02" db="EMBL/GenBank/DDBJ databases">
        <title>The Genome Sequence of Trichophyton rubrum (morphotype fischeri) CBS 288.86.</title>
        <authorList>
            <consortium name="The Broad Institute Genomics Platform"/>
            <person name="Cuomo C.A."/>
            <person name="White T.C."/>
            <person name="Graser Y."/>
            <person name="Martinez-Rossi N."/>
            <person name="Heitman J."/>
            <person name="Young S.K."/>
            <person name="Zeng Q."/>
            <person name="Gargeya S."/>
            <person name="Abouelleil A."/>
            <person name="Alvarado L."/>
            <person name="Chapman S.B."/>
            <person name="Gainer-Dewar J."/>
            <person name="Goldberg J."/>
            <person name="Griggs A."/>
            <person name="Gujja S."/>
            <person name="Hansen M."/>
            <person name="Howarth C."/>
            <person name="Imamovic A."/>
            <person name="Larimer J."/>
            <person name="Martinez D."/>
            <person name="Murphy C."/>
            <person name="Pearson M.D."/>
            <person name="Persinoti G."/>
            <person name="Poon T."/>
            <person name="Priest M."/>
            <person name="Roberts A.D."/>
            <person name="Saif S."/>
            <person name="Shea T.D."/>
            <person name="Sykes S.N."/>
            <person name="Wortman J."/>
            <person name="Nusbaum C."/>
            <person name="Birren B."/>
        </authorList>
    </citation>
    <scope>NUCLEOTIDE SEQUENCE [LARGE SCALE GENOMIC DNA]</scope>
    <source>
        <strain evidence="9">CBS 288.86</strain>
    </source>
</reference>
<dbReference type="AlphaFoldDB" id="A0A022WGP6"/>
<dbReference type="InterPro" id="IPR050316">
    <property type="entry name" value="Tyrosinase/Hemocyanin"/>
</dbReference>
<evidence type="ECO:0000256" key="4">
    <source>
        <dbReference type="ARBA" id="ARBA00023033"/>
    </source>
</evidence>
<dbReference type="SUPFAM" id="SSF48056">
    <property type="entry name" value="Di-copper centre-containing domain"/>
    <property type="match status" value="1"/>
</dbReference>
<accession>A0A022WGP6</accession>
<evidence type="ECO:0000259" key="7">
    <source>
        <dbReference type="PROSITE" id="PS00497"/>
    </source>
</evidence>
<evidence type="ECO:0000256" key="6">
    <source>
        <dbReference type="SAM" id="SignalP"/>
    </source>
</evidence>
<feature type="domain" description="Tyrosinase copper-binding" evidence="8">
    <location>
        <begin position="299"/>
        <end position="310"/>
    </location>
</feature>
<dbReference type="PANTHER" id="PTHR11474">
    <property type="entry name" value="TYROSINASE FAMILY MEMBER"/>
    <property type="match status" value="1"/>
</dbReference>
<name>A0A022WGP6_TRIRU</name>
<keyword evidence="4" id="KW-0503">Monooxygenase</keyword>
<dbReference type="Proteomes" id="UP000023758">
    <property type="component" value="Unassembled WGS sequence"/>
</dbReference>
<dbReference type="GO" id="GO:0004497">
    <property type="term" value="F:monooxygenase activity"/>
    <property type="evidence" value="ECO:0007669"/>
    <property type="project" value="UniProtKB-KW"/>
</dbReference>
<dbReference type="HOGENOM" id="CLU_013691_3_0_1"/>
<evidence type="ECO:0000256" key="3">
    <source>
        <dbReference type="ARBA" id="ARBA00023002"/>
    </source>
</evidence>
<dbReference type="OrthoDB" id="1658288at2759"/>
<dbReference type="PANTHER" id="PTHR11474:SF131">
    <property type="entry name" value="TYROSINASE COPPER-BINDING DOMAIN-CONTAINING PROTEIN"/>
    <property type="match status" value="1"/>
</dbReference>
<evidence type="ECO:0000256" key="5">
    <source>
        <dbReference type="SAM" id="MobiDB-lite"/>
    </source>
</evidence>
<dbReference type="PROSITE" id="PS00497">
    <property type="entry name" value="TYROSINASE_1"/>
    <property type="match status" value="1"/>
</dbReference>
<protein>
    <recommendedName>
        <fullName evidence="7 8">Tyrosinase copper-binding domain-containing protein</fullName>
    </recommendedName>
</protein>
<evidence type="ECO:0000256" key="2">
    <source>
        <dbReference type="ARBA" id="ARBA00022723"/>
    </source>
</evidence>
<dbReference type="GO" id="GO:0046872">
    <property type="term" value="F:metal ion binding"/>
    <property type="evidence" value="ECO:0007669"/>
    <property type="project" value="UniProtKB-KW"/>
</dbReference>
<feature type="signal peptide" evidence="6">
    <location>
        <begin position="1"/>
        <end position="24"/>
    </location>
</feature>
<comment type="cofactor">
    <cofactor evidence="1">
        <name>Cu(2+)</name>
        <dbReference type="ChEBI" id="CHEBI:29036"/>
    </cofactor>
</comment>
<dbReference type="Pfam" id="PF00264">
    <property type="entry name" value="Tyrosinase"/>
    <property type="match status" value="1"/>
</dbReference>
<dbReference type="PROSITE" id="PS00498">
    <property type="entry name" value="TYROSINASE_2"/>
    <property type="match status" value="1"/>
</dbReference>
<keyword evidence="3" id="KW-0560">Oxidoreductase</keyword>
<dbReference type="PRINTS" id="PR00092">
    <property type="entry name" value="TYROSINASE"/>
</dbReference>
<sequence length="634" mass="71017">MAASLWKGLAVLYFLLCTAIPAFATVTIKGVQEGVNQGTGQRPARQNLATWEFSGPAFDLYIQALHEFQYTDQKELRSHYSIASVHGLPYGPWDGGETTSRQQGYCLHDSTLFPLWHRPYLALHEEMIWTHAQKIAASYPEKDRAKYVTAAKTLRIPYWDWASNPDIPRSMTTSKINVNTPTGMQSIDNPLYQYKFDPSVQKGFPEGDSFTSNPHSTRFPDANGESQNDRATRAMRSNGASLRSSIYQLLSSESDYSTFSTQALPDRSGYNNVETVHGYVHGLVGGQGHMTYIPWSSYDPIFWLHHANVDRLIALWQAIYPDSYVAQVPNGGGAYMTERGTVEDGNTPLYPFHADENTFYTANTARYTKTFGYTYPEIEDWGVSKADLQKNVRRRVNELYNNPSKQATKRATVHRRAQRYDSYIQGSNKSQSPTTTEARLEAVLDDTFDIVEAIGDSISQSLDRFDEWGVNNMKKQWVIKVRVNKSAVSKPFSIHFFMGNPPKDSNTWRYAPNLIGSYGTFVHGMGMPNPSMVGGEVPLSPALAALLSTSTILGLDDTVVVPVLSKFLTWKIQDQDGKVIPTEDVAKSNGGKGLEIRIAKRDVQPLTKGDLDNFPQFGEWEMYDSITKGKVGGY</sequence>
<feature type="region of interest" description="Disordered" evidence="5">
    <location>
        <begin position="205"/>
        <end position="232"/>
    </location>
</feature>
<dbReference type="Pfam" id="PF18132">
    <property type="entry name" value="Tyrosinase_C"/>
    <property type="match status" value="1"/>
</dbReference>
<evidence type="ECO:0000259" key="8">
    <source>
        <dbReference type="PROSITE" id="PS00498"/>
    </source>
</evidence>
<keyword evidence="2" id="KW-0479">Metal-binding</keyword>
<evidence type="ECO:0000313" key="9">
    <source>
        <dbReference type="EMBL" id="EZF57504.1"/>
    </source>
</evidence>